<dbReference type="Proteomes" id="UP000003676">
    <property type="component" value="Unassembled WGS sequence"/>
</dbReference>
<feature type="domain" description="HTH Mu-type" evidence="2">
    <location>
        <begin position="4"/>
        <end position="68"/>
    </location>
</feature>
<dbReference type="InterPro" id="IPR012337">
    <property type="entry name" value="RNaseH-like_sf"/>
</dbReference>
<dbReference type="Gene3D" id="1.10.10.10">
    <property type="entry name" value="Winged helix-like DNA-binding domain superfamily/Winged helix DNA-binding domain"/>
    <property type="match status" value="1"/>
</dbReference>
<dbReference type="InterPro" id="IPR009061">
    <property type="entry name" value="DNA-bd_dom_put_sf"/>
</dbReference>
<organism evidence="3 4">
    <name type="scientific">Desulfovibrio piger ATCC 29098</name>
    <dbReference type="NCBI Taxonomy" id="411464"/>
    <lineage>
        <taxon>Bacteria</taxon>
        <taxon>Pseudomonadati</taxon>
        <taxon>Thermodesulfobacteriota</taxon>
        <taxon>Desulfovibrionia</taxon>
        <taxon>Desulfovibrionales</taxon>
        <taxon>Desulfovibrionaceae</taxon>
        <taxon>Desulfovibrio</taxon>
    </lineage>
</organism>
<dbReference type="InterPro" id="IPR015378">
    <property type="entry name" value="Transposase-like_Mu_C"/>
</dbReference>
<reference evidence="3 4" key="2">
    <citation type="submission" date="2008-10" db="EMBL/GenBank/DDBJ databases">
        <authorList>
            <person name="Fulton L."/>
            <person name="Clifton S."/>
            <person name="Fulton B."/>
            <person name="Xu J."/>
            <person name="Minx P."/>
            <person name="Pepin K.H."/>
            <person name="Johnson M."/>
            <person name="Bhonagiri V."/>
            <person name="Nash W.E."/>
            <person name="Mardis E.R."/>
            <person name="Wilson R.K."/>
        </authorList>
    </citation>
    <scope>NUCLEOTIDE SEQUENCE [LARGE SCALE GENOMIC DNA]</scope>
    <source>
        <strain evidence="3 4">ATCC 29098</strain>
    </source>
</reference>
<dbReference type="SUPFAM" id="SSF46955">
    <property type="entry name" value="Putative DNA-binding domain"/>
    <property type="match status" value="1"/>
</dbReference>
<dbReference type="eggNOG" id="COG2801">
    <property type="taxonomic scope" value="Bacteria"/>
</dbReference>
<reference evidence="3 4" key="1">
    <citation type="submission" date="2008-10" db="EMBL/GenBank/DDBJ databases">
        <title>Draft genome sequence of Desulvovibrio piger (ATCC 29098).</title>
        <authorList>
            <person name="Sudarsanam P."/>
            <person name="Ley R."/>
            <person name="Guruge J."/>
            <person name="Turnbaugh P.J."/>
            <person name="Mahowald M."/>
            <person name="Liep D."/>
            <person name="Gordon J."/>
        </authorList>
    </citation>
    <scope>NUCLEOTIDE SEQUENCE [LARGE SCALE GENOMIC DNA]</scope>
    <source>
        <strain evidence="3 4">ATCC 29098</strain>
    </source>
</reference>
<dbReference type="InterPro" id="IPR036388">
    <property type="entry name" value="WH-like_DNA-bd_sf"/>
</dbReference>
<dbReference type="HOGENOM" id="CLU_017655_0_0_7"/>
<dbReference type="Pfam" id="PF09299">
    <property type="entry name" value="Mu-transpos_C"/>
    <property type="match status" value="1"/>
</dbReference>
<protein>
    <submittedName>
        <fullName evidence="3">Integrase core domain protein</fullName>
    </submittedName>
</protein>
<evidence type="ECO:0000313" key="4">
    <source>
        <dbReference type="Proteomes" id="UP000003676"/>
    </source>
</evidence>
<dbReference type="PANTHER" id="PTHR35004">
    <property type="entry name" value="TRANSPOSASE RV3428C-RELATED"/>
    <property type="match status" value="1"/>
</dbReference>
<dbReference type="SUPFAM" id="SSF53098">
    <property type="entry name" value="Ribonuclease H-like"/>
    <property type="match status" value="1"/>
</dbReference>
<dbReference type="EMBL" id="ABXU01000029">
    <property type="protein sequence ID" value="EEB33856.1"/>
    <property type="molecule type" value="Genomic_DNA"/>
</dbReference>
<evidence type="ECO:0000259" key="2">
    <source>
        <dbReference type="PROSITE" id="PS51702"/>
    </source>
</evidence>
<dbReference type="InterPro" id="IPR001584">
    <property type="entry name" value="Integrase_cat-core"/>
</dbReference>
<proteinExistence type="predicted"/>
<evidence type="ECO:0000313" key="3">
    <source>
        <dbReference type="EMBL" id="EEB33856.1"/>
    </source>
</evidence>
<sequence>MNTIATTYSTQELAHYLGITVKSVHIRAKREGWQALPRAGRGGGKLWVVSSMPAEIRDRLASALLRQPAAIIEESAACASIGSNICAPIGTAGNGPALSDRERAIVTARLAFCRELDRIAPLVGKKAAVAHLVTSSRMGELSPVLTEQLAVAFARRRGDSLTTRTLYRWYADYLAGGEAALAPKRTAAKAPAWASEFLFHYQKPQHPTVALAHAELCRAMRQRGELPPSVHACRRLLAKMSQPEREAGRATGNALLKLRPYQRRDTSELWPTDVYTADGTTFDAEVLHPDHGQPFKPEITAILDVATRRCVGISVALSESALTVLDALRMACCYGGVPALFYSDGGPGYVNRLLLDDRTGMMTRLGITPTNAIPGRPQGKGLMERAVKTLWVRAAQGLTSYTGALMDGDAAHRNFKLSRAALKTGKRAVLPSWEEFKRHILARVEEYNTTPHRGLPRYRDAQGRLRHYSPEEYWQTFTARGFTPVRVPQGMEAELFMPGARRVTRNGWLQFYSGRYYAPELAEFHGEAVEVRYDIWDAGRVWCWTLDGRPICEATLEGNSRPYFEQSRVEAAREKRARAQVKRLDAKLQRVAPGATIVLPESRDNGPDTATTVSCADSTAPALAPAAAVETITITDVTPTPEPVPVRPLFACTHERYRWLMHNPDARTDADSAWLRDYRRGEEYADLKDLYAAEGIA</sequence>
<dbReference type="Pfam" id="PF00665">
    <property type="entry name" value="rve"/>
    <property type="match status" value="1"/>
</dbReference>
<comment type="caution">
    <text evidence="3">The sequence shown here is derived from an EMBL/GenBank/DDBJ whole genome shotgun (WGS) entry which is preliminary data.</text>
</comment>
<dbReference type="RefSeq" id="WP_006005632.1">
    <property type="nucleotide sequence ID" value="NZ_DS996355.1"/>
</dbReference>
<dbReference type="SUPFAM" id="SSF50610">
    <property type="entry name" value="mu transposase, C-terminal domain"/>
    <property type="match status" value="1"/>
</dbReference>
<dbReference type="PROSITE" id="PS51702">
    <property type="entry name" value="HTH_MU"/>
    <property type="match status" value="1"/>
</dbReference>
<dbReference type="AlphaFoldDB" id="B6WSU4"/>
<dbReference type="OrthoDB" id="5676324at2"/>
<dbReference type="InterPro" id="IPR009004">
    <property type="entry name" value="Transposase_Mu_C"/>
</dbReference>
<dbReference type="InterPro" id="IPR036397">
    <property type="entry name" value="RNaseH_sf"/>
</dbReference>
<dbReference type="GO" id="GO:0003677">
    <property type="term" value="F:DNA binding"/>
    <property type="evidence" value="ECO:0007669"/>
    <property type="project" value="InterPro"/>
</dbReference>
<evidence type="ECO:0000259" key="1">
    <source>
        <dbReference type="PROSITE" id="PS50994"/>
    </source>
</evidence>
<dbReference type="PROSITE" id="PS50994">
    <property type="entry name" value="INTEGRASE"/>
    <property type="match status" value="1"/>
</dbReference>
<dbReference type="Gene3D" id="3.30.420.10">
    <property type="entry name" value="Ribonuclease H-like superfamily/Ribonuclease H"/>
    <property type="match status" value="1"/>
</dbReference>
<feature type="domain" description="Integrase catalytic" evidence="1">
    <location>
        <begin position="256"/>
        <end position="390"/>
    </location>
</feature>
<dbReference type="GO" id="GO:0015074">
    <property type="term" value="P:DNA integration"/>
    <property type="evidence" value="ECO:0007669"/>
    <property type="project" value="InterPro"/>
</dbReference>
<accession>B6WSU4</accession>
<name>B6WSU4_9BACT</name>
<gene>
    <name evidence="3" type="ORF">DESPIG_01146</name>
</gene>
<dbReference type="InterPro" id="IPR003314">
    <property type="entry name" value="Mu-type_HTH"/>
</dbReference>
<dbReference type="PANTHER" id="PTHR35004:SF7">
    <property type="entry name" value="INTEGRASE PROTEIN"/>
    <property type="match status" value="1"/>
</dbReference>
<dbReference type="Pfam" id="PF02316">
    <property type="entry name" value="HTH_Tnp_Mu_1"/>
    <property type="match status" value="1"/>
</dbReference>
<dbReference type="Gene3D" id="2.30.30.130">
    <property type="entry name" value="Transposase, Mu, C-terminal"/>
    <property type="match status" value="1"/>
</dbReference>